<protein>
    <recommendedName>
        <fullName evidence="1">Methyltransferase type 12 domain-containing protein</fullName>
    </recommendedName>
</protein>
<dbReference type="CDD" id="cd02440">
    <property type="entry name" value="AdoMet_MTases"/>
    <property type="match status" value="1"/>
</dbReference>
<dbReference type="SUPFAM" id="SSF53335">
    <property type="entry name" value="S-adenosyl-L-methionine-dependent methyltransferases"/>
    <property type="match status" value="1"/>
</dbReference>
<dbReference type="AlphaFoldDB" id="A0A6C7E062"/>
<reference evidence="2 3" key="1">
    <citation type="journal article" date="2013" name="Int. J. Syst. Evol. Microbiol.">
        <title>Ilumatobacter nonamiense sp. nov. and Ilumatobacter coccineum sp. nov., isolated from seashore sand.</title>
        <authorList>
            <person name="Matsumoto A."/>
            <person name="Kasai H."/>
            <person name="Matsuo Y."/>
            <person name="Shizuri Y."/>
            <person name="Ichikawa N."/>
            <person name="Fujita N."/>
            <person name="Omura S."/>
            <person name="Takahashi Y."/>
        </authorList>
    </citation>
    <scope>NUCLEOTIDE SEQUENCE [LARGE SCALE GENOMIC DNA]</scope>
    <source>
        <strain evidence="3">NBRC 103263 / KCTC 29153 / YM16-304</strain>
    </source>
</reference>
<keyword evidence="3" id="KW-1185">Reference proteome</keyword>
<dbReference type="Pfam" id="PF08242">
    <property type="entry name" value="Methyltransf_12"/>
    <property type="match status" value="1"/>
</dbReference>
<accession>A0A6C7E062</accession>
<proteinExistence type="predicted"/>
<dbReference type="Gene3D" id="3.40.50.150">
    <property type="entry name" value="Vaccinia Virus protein VP39"/>
    <property type="match status" value="1"/>
</dbReference>
<dbReference type="PANTHER" id="PTHR43464">
    <property type="entry name" value="METHYLTRANSFERASE"/>
    <property type="match status" value="1"/>
</dbReference>
<dbReference type="PANTHER" id="PTHR43464:SF82">
    <property type="entry name" value="METHYLTRANSFERASE DOMAIN-CONTAINING PROTEIN"/>
    <property type="match status" value="1"/>
</dbReference>
<dbReference type="KEGG" id="aym:YM304_01070"/>
<evidence type="ECO:0000259" key="1">
    <source>
        <dbReference type="Pfam" id="PF08242"/>
    </source>
</evidence>
<dbReference type="OrthoDB" id="8385759at2"/>
<feature type="domain" description="Methyltransferase type 12" evidence="1">
    <location>
        <begin position="61"/>
        <end position="156"/>
    </location>
</feature>
<name>A0A6C7E062_ILUCY</name>
<dbReference type="GO" id="GO:0008168">
    <property type="term" value="F:methyltransferase activity"/>
    <property type="evidence" value="ECO:0007669"/>
    <property type="project" value="TreeGrafter"/>
</dbReference>
<dbReference type="InterPro" id="IPR029063">
    <property type="entry name" value="SAM-dependent_MTases_sf"/>
</dbReference>
<organism evidence="2 3">
    <name type="scientific">Ilumatobacter coccineus (strain NBRC 103263 / KCTC 29153 / YM16-304)</name>
    <dbReference type="NCBI Taxonomy" id="1313172"/>
    <lineage>
        <taxon>Bacteria</taxon>
        <taxon>Bacillati</taxon>
        <taxon>Actinomycetota</taxon>
        <taxon>Acidimicrobiia</taxon>
        <taxon>Acidimicrobiales</taxon>
        <taxon>Ilumatobacteraceae</taxon>
        <taxon>Ilumatobacter</taxon>
    </lineage>
</organism>
<evidence type="ECO:0000313" key="3">
    <source>
        <dbReference type="Proteomes" id="UP000011863"/>
    </source>
</evidence>
<sequence>MANEGYIEANRLNWDDRARLHARGSTGYRLDRFRDDRALLSDVVDFDRQYLGDIAGLRAVHLQCHIGTDTLSLARLGADVVGLDQSEASLDAARELFASVDTPGTFVESNVYDAVDALGGEQFDLVYTGVGALNWLPDIARWGEVCAALVKPGGRFHLRECHPIAYALDDTMSADETDAGLRLKYPYFETVEPLTFDEADTYVDTAGEQLTNTRSHEWNHGIGEVFTALTSAGLTVTTLEEHRRLDWRMLPNQIERDELFFLPDHQIDRCPMMYTMAATKPS</sequence>
<dbReference type="EMBL" id="AP012057">
    <property type="protein sequence ID" value="BAN00421.1"/>
    <property type="molecule type" value="Genomic_DNA"/>
</dbReference>
<dbReference type="InterPro" id="IPR013217">
    <property type="entry name" value="Methyltransf_12"/>
</dbReference>
<dbReference type="RefSeq" id="WP_015439669.1">
    <property type="nucleotide sequence ID" value="NC_020520.1"/>
</dbReference>
<dbReference type="Proteomes" id="UP000011863">
    <property type="component" value="Chromosome"/>
</dbReference>
<gene>
    <name evidence="2" type="ORF">YM304_01070</name>
</gene>
<evidence type="ECO:0000313" key="2">
    <source>
        <dbReference type="EMBL" id="BAN00421.1"/>
    </source>
</evidence>